<dbReference type="PANTHER" id="PTHR43227">
    <property type="entry name" value="BLL4140 PROTEIN"/>
    <property type="match status" value="1"/>
</dbReference>
<feature type="domain" description="ABC transmembrane type-1" evidence="8">
    <location>
        <begin position="70"/>
        <end position="287"/>
    </location>
</feature>
<evidence type="ECO:0000256" key="2">
    <source>
        <dbReference type="ARBA" id="ARBA00022448"/>
    </source>
</evidence>
<evidence type="ECO:0000256" key="1">
    <source>
        <dbReference type="ARBA" id="ARBA00004651"/>
    </source>
</evidence>
<reference evidence="9 10" key="1">
    <citation type="submission" date="2024-09" db="EMBL/GenBank/DDBJ databases">
        <authorList>
            <person name="Ruan L."/>
        </authorList>
    </citation>
    <scope>NUCLEOTIDE SEQUENCE [LARGE SCALE GENOMIC DNA]</scope>
    <source>
        <strain evidence="9 10">D33</strain>
    </source>
</reference>
<dbReference type="Pfam" id="PF00528">
    <property type="entry name" value="BPD_transp_1"/>
    <property type="match status" value="1"/>
</dbReference>
<feature type="transmembrane region" description="Helical" evidence="7">
    <location>
        <begin position="110"/>
        <end position="130"/>
    </location>
</feature>
<name>A0ABV5B3N9_9BACL</name>
<evidence type="ECO:0000256" key="6">
    <source>
        <dbReference type="ARBA" id="ARBA00023136"/>
    </source>
</evidence>
<accession>A0ABV5B3N9</accession>
<evidence type="ECO:0000256" key="7">
    <source>
        <dbReference type="RuleBase" id="RU363032"/>
    </source>
</evidence>
<keyword evidence="4 7" id="KW-0812">Transmembrane</keyword>
<keyword evidence="5 7" id="KW-1133">Transmembrane helix</keyword>
<evidence type="ECO:0000256" key="3">
    <source>
        <dbReference type="ARBA" id="ARBA00022475"/>
    </source>
</evidence>
<dbReference type="SUPFAM" id="SSF161098">
    <property type="entry name" value="MetI-like"/>
    <property type="match status" value="1"/>
</dbReference>
<dbReference type="InterPro" id="IPR035906">
    <property type="entry name" value="MetI-like_sf"/>
</dbReference>
<keyword evidence="10" id="KW-1185">Reference proteome</keyword>
<keyword evidence="3" id="KW-1003">Cell membrane</keyword>
<organism evidence="9 10">
    <name type="scientific">Paenibacillus terreus</name>
    <dbReference type="NCBI Taxonomy" id="1387834"/>
    <lineage>
        <taxon>Bacteria</taxon>
        <taxon>Bacillati</taxon>
        <taxon>Bacillota</taxon>
        <taxon>Bacilli</taxon>
        <taxon>Bacillales</taxon>
        <taxon>Paenibacillaceae</taxon>
        <taxon>Paenibacillus</taxon>
    </lineage>
</organism>
<gene>
    <name evidence="9" type="ORF">ACE3NQ_04370</name>
</gene>
<evidence type="ECO:0000256" key="5">
    <source>
        <dbReference type="ARBA" id="ARBA00022989"/>
    </source>
</evidence>
<keyword evidence="6 7" id="KW-0472">Membrane</keyword>
<dbReference type="Gene3D" id="1.10.3720.10">
    <property type="entry name" value="MetI-like"/>
    <property type="match status" value="1"/>
</dbReference>
<evidence type="ECO:0000313" key="10">
    <source>
        <dbReference type="Proteomes" id="UP001580407"/>
    </source>
</evidence>
<dbReference type="PANTHER" id="PTHR43227:SF11">
    <property type="entry name" value="BLL4140 PROTEIN"/>
    <property type="match status" value="1"/>
</dbReference>
<dbReference type="RefSeq" id="WP_375523971.1">
    <property type="nucleotide sequence ID" value="NZ_JBHILM010000003.1"/>
</dbReference>
<dbReference type="Proteomes" id="UP001580407">
    <property type="component" value="Unassembled WGS sequence"/>
</dbReference>
<dbReference type="InterPro" id="IPR050809">
    <property type="entry name" value="UgpAE/MalFG_permease"/>
</dbReference>
<comment type="subcellular location">
    <subcellularLocation>
        <location evidence="1 7">Cell membrane</location>
        <topology evidence="1 7">Multi-pass membrane protein</topology>
    </subcellularLocation>
</comment>
<protein>
    <submittedName>
        <fullName evidence="9">ABC transporter permease</fullName>
    </submittedName>
</protein>
<feature type="transmembrane region" description="Helical" evidence="7">
    <location>
        <begin position="74"/>
        <end position="98"/>
    </location>
</feature>
<dbReference type="InterPro" id="IPR000515">
    <property type="entry name" value="MetI-like"/>
</dbReference>
<comment type="similarity">
    <text evidence="7">Belongs to the binding-protein-dependent transport system permease family.</text>
</comment>
<dbReference type="CDD" id="cd06261">
    <property type="entry name" value="TM_PBP2"/>
    <property type="match status" value="1"/>
</dbReference>
<dbReference type="PROSITE" id="PS50928">
    <property type="entry name" value="ABC_TM1"/>
    <property type="match status" value="1"/>
</dbReference>
<feature type="transmembrane region" description="Helical" evidence="7">
    <location>
        <begin position="213"/>
        <end position="234"/>
    </location>
</feature>
<feature type="transmembrane region" description="Helical" evidence="7">
    <location>
        <begin position="12"/>
        <end position="33"/>
    </location>
</feature>
<evidence type="ECO:0000259" key="8">
    <source>
        <dbReference type="PROSITE" id="PS50928"/>
    </source>
</evidence>
<dbReference type="EMBL" id="JBHILM010000003">
    <property type="protein sequence ID" value="MFB5680155.1"/>
    <property type="molecule type" value="Genomic_DNA"/>
</dbReference>
<feature type="transmembrane region" description="Helical" evidence="7">
    <location>
        <begin position="266"/>
        <end position="291"/>
    </location>
</feature>
<evidence type="ECO:0000256" key="4">
    <source>
        <dbReference type="ARBA" id="ARBA00022692"/>
    </source>
</evidence>
<feature type="transmembrane region" description="Helical" evidence="7">
    <location>
        <begin position="169"/>
        <end position="192"/>
    </location>
</feature>
<keyword evidence="2 7" id="KW-0813">Transport</keyword>
<evidence type="ECO:0000313" key="9">
    <source>
        <dbReference type="EMBL" id="MFB5680155.1"/>
    </source>
</evidence>
<sequence length="300" mass="33731">MKSTQKGNYQLWILVLPALLYIAIFAYGPMYGIQLAFRDFDFSKGFTGGDWAGFKYFEQYFNSPMFWPTLRNTFVIAFFSILLGFPMPILLALVINSIRSRKFKRILQTTVYMPYFISTVVMVALLQILLSPSSGVLDLFLKTFHLIPTDINLLGNPSAFVPVYVLSGIWQVCGWNSIIFIAALSTVETQLYDAARIDGANRWQIVRNVEIPAIMPTIIILLILNMGSMLSVGFEKTFLMQNSLNKPVSEVISTYVFNVGVKSNQYSFGSAVGLFNTVVNFLFLMLANSIAKKSSNISLM</sequence>
<proteinExistence type="inferred from homology"/>
<comment type="caution">
    <text evidence="9">The sequence shown here is derived from an EMBL/GenBank/DDBJ whole genome shotgun (WGS) entry which is preliminary data.</text>
</comment>